<name>A0ACA9MR99_9GLOM</name>
<feature type="non-terminal residue" evidence="1">
    <location>
        <position position="974"/>
    </location>
</feature>
<gene>
    <name evidence="1" type="ORF">ACOLOM_LOCUS6649</name>
</gene>
<proteinExistence type="predicted"/>
<dbReference type="Proteomes" id="UP000789525">
    <property type="component" value="Unassembled WGS sequence"/>
</dbReference>
<feature type="non-terminal residue" evidence="1">
    <location>
        <position position="1"/>
    </location>
</feature>
<accession>A0ACA9MR99</accession>
<protein>
    <submittedName>
        <fullName evidence="1">16184_t:CDS:1</fullName>
    </submittedName>
</protein>
<reference evidence="1" key="1">
    <citation type="submission" date="2021-06" db="EMBL/GenBank/DDBJ databases">
        <authorList>
            <person name="Kallberg Y."/>
            <person name="Tangrot J."/>
            <person name="Rosling A."/>
        </authorList>
    </citation>
    <scope>NUCLEOTIDE SEQUENCE</scope>
    <source>
        <strain evidence="1">CL356</strain>
    </source>
</reference>
<comment type="caution">
    <text evidence="1">The sequence shown here is derived from an EMBL/GenBank/DDBJ whole genome shotgun (WGS) entry which is preliminary data.</text>
</comment>
<evidence type="ECO:0000313" key="1">
    <source>
        <dbReference type="EMBL" id="CAG8600070.1"/>
    </source>
</evidence>
<evidence type="ECO:0000313" key="2">
    <source>
        <dbReference type="Proteomes" id="UP000789525"/>
    </source>
</evidence>
<dbReference type="EMBL" id="CAJVPT010013903">
    <property type="protein sequence ID" value="CAG8600070.1"/>
    <property type="molecule type" value="Genomic_DNA"/>
</dbReference>
<organism evidence="1 2">
    <name type="scientific">Acaulospora colombiana</name>
    <dbReference type="NCBI Taxonomy" id="27376"/>
    <lineage>
        <taxon>Eukaryota</taxon>
        <taxon>Fungi</taxon>
        <taxon>Fungi incertae sedis</taxon>
        <taxon>Mucoromycota</taxon>
        <taxon>Glomeromycotina</taxon>
        <taxon>Glomeromycetes</taxon>
        <taxon>Diversisporales</taxon>
        <taxon>Acaulosporaceae</taxon>
        <taxon>Acaulospora</taxon>
    </lineage>
</organism>
<keyword evidence="2" id="KW-1185">Reference proteome</keyword>
<sequence>RQRVTIEVVCLLIDDEFVRVIRPSLYRIVLVNTELKVHVGKMDEDSGIGAIYQKATPDKNRGSTPGIGSITGRIPSIRTIGTADFFTPSGPVVELATFGTGLMNRTTFQTGKETLAVPWIERELILGRQFLVERWALSGLRGMRLISRPFAIRLPVELWGIILWYVMEPVISPHTYCDSYSYPELHLRLYKMPQPDFQDWFRCRLVCRTWLEILGPYPHLTFSNKKGVIPYVNRKGITSMSFNRYSLLFEIPPDQCQELMSRLTVLRIQQFSGWFPPPNSTYLHMPIDFSNVRCLFISGADTWPYFWPGLTEACPNLVSLTIQGKVYTSGMINLPHLESLAIHPEKLAVEVEVVWALPNLRHLSLYGPFYPERLLEHHGPLLHTLMIHSSHPGYQLNPTFWDHFISLRTIGVWARPGQTLVPPPPQHPLRHLTIFLEKEEPLRLELVKESLVSFPIIRDLSVQIPDIRKQEKTKLQALGKEFRVSIHFLPQFEPLTPEQSILSKILMPLKRMLWIPVKRFILASFGRIKNNRAFKMVKKLAGKVAFFIFAATLGPPAVLVEWIRGEDEELDIPVVGSAMAFWDISASQSIDNEKPPPERSRDISGLQRKLANRVEWGMSPHTYCDSDTYPELHFQFHKILPPDYHHWFRYRLVCRTWNEILGPYPHRTLSNKIDITSHTNTRGITSMHLKHYSILFEIPLEQYKELVSQLTVLRIRRFSGWTPPPNSRHPAGSVKFRNVRFLSISGSDTWPDFWPGLAEACPNLVSLTVQGDVHCSETINLPHLETLSIYPVDMRRTAEAHWDLPNLKHLSLYGAYYPKQLLETHGPLLHSLMVHSSHTDLSLTPKFWDRFVSLRTVGVWARSGQTLLPPSPEHPLRHLALFIEKKWPLRIDVIKQSLISFPLIRDLSIQIQDIRNHEKERLQALAKQFHVSIHLLPQAEPSPPPQTTLSMIFTPIKHAFQGGIDLSSRRIGLP</sequence>